<feature type="compositionally biased region" description="Gly residues" evidence="1">
    <location>
        <begin position="181"/>
        <end position="190"/>
    </location>
</feature>
<keyword evidence="3" id="KW-1185">Reference proteome</keyword>
<sequence>MLYTPGNWLIEEPSSHSFALFFCLAEDELLIPEYPELSKAAARVPLEVKSVIEEDLARSLQGLDLTAEAAKFAPPQCKRTEPLPSDAPRPQPRPTDPSPSSGLPQARDSVPKAHPPSGLNVPEAQPATNPQGQSSHDEPVAPTEASTGGDQTGSGPKRARARGKRKNRAPGGSDRSNHQSRGGGHGNKGPGRGRDANQVKGHAAEIVKTTRGAIAIRAVRHMAAVAHGIAAGLLDVAVGVHDIEAGALVVVEAEVLRTAVLGVVVGVNDIAAGALIVVEAGVLHAGVLHTKVLDVEAGALDGAIRDQQTIVGLGQWGVQ</sequence>
<feature type="compositionally biased region" description="Basic residues" evidence="1">
    <location>
        <begin position="157"/>
        <end position="168"/>
    </location>
</feature>
<evidence type="ECO:0000313" key="2">
    <source>
        <dbReference type="EMBL" id="KAJ4307780.1"/>
    </source>
</evidence>
<evidence type="ECO:0000313" key="3">
    <source>
        <dbReference type="Proteomes" id="UP001140502"/>
    </source>
</evidence>
<dbReference type="EMBL" id="JAPEUR010000634">
    <property type="protein sequence ID" value="KAJ4307780.1"/>
    <property type="molecule type" value="Genomic_DNA"/>
</dbReference>
<feature type="compositionally biased region" description="Basic and acidic residues" evidence="1">
    <location>
        <begin position="192"/>
        <end position="201"/>
    </location>
</feature>
<evidence type="ECO:0000256" key="1">
    <source>
        <dbReference type="SAM" id="MobiDB-lite"/>
    </source>
</evidence>
<accession>A0A9W8T8J8</accession>
<proteinExistence type="predicted"/>
<organism evidence="2 3">
    <name type="scientific">Fusarium piperis</name>
    <dbReference type="NCBI Taxonomy" id="1435070"/>
    <lineage>
        <taxon>Eukaryota</taxon>
        <taxon>Fungi</taxon>
        <taxon>Dikarya</taxon>
        <taxon>Ascomycota</taxon>
        <taxon>Pezizomycotina</taxon>
        <taxon>Sordariomycetes</taxon>
        <taxon>Hypocreomycetidae</taxon>
        <taxon>Hypocreales</taxon>
        <taxon>Nectriaceae</taxon>
        <taxon>Fusarium</taxon>
        <taxon>Fusarium solani species complex</taxon>
    </lineage>
</organism>
<feature type="region of interest" description="Disordered" evidence="1">
    <location>
        <begin position="71"/>
        <end position="201"/>
    </location>
</feature>
<protein>
    <submittedName>
        <fullName evidence="2">Uncharacterized protein</fullName>
    </submittedName>
</protein>
<comment type="caution">
    <text evidence="2">The sequence shown here is derived from an EMBL/GenBank/DDBJ whole genome shotgun (WGS) entry which is preliminary data.</text>
</comment>
<reference evidence="2" key="1">
    <citation type="submission" date="2022-10" db="EMBL/GenBank/DDBJ databases">
        <title>Tapping the CABI collections for fungal endophytes: first genome assemblies for Collariella, Neodidymelliopsis, Ascochyta clinopodiicola, Didymella pomorum, Didymosphaeria variabile, Neocosmospora piperis and Neocucurbitaria cava.</title>
        <authorList>
            <person name="Hill R."/>
        </authorList>
    </citation>
    <scope>NUCLEOTIDE SEQUENCE</scope>
    <source>
        <strain evidence="2">IMI 366586</strain>
    </source>
</reference>
<feature type="compositionally biased region" description="Pro residues" evidence="1">
    <location>
        <begin position="85"/>
        <end position="97"/>
    </location>
</feature>
<dbReference type="AlphaFoldDB" id="A0A9W8T8J8"/>
<gene>
    <name evidence="2" type="ORF">N0V84_012502</name>
</gene>
<name>A0A9W8T8J8_9HYPO</name>
<dbReference type="Proteomes" id="UP001140502">
    <property type="component" value="Unassembled WGS sequence"/>
</dbReference>